<keyword evidence="1" id="KW-0732">Signal</keyword>
<protein>
    <submittedName>
        <fullName evidence="2">Uncharacterized protein</fullName>
    </submittedName>
</protein>
<feature type="chain" id="PRO_5002433837" evidence="1">
    <location>
        <begin position="19"/>
        <end position="43"/>
    </location>
</feature>
<evidence type="ECO:0000256" key="1">
    <source>
        <dbReference type="SAM" id="SignalP"/>
    </source>
</evidence>
<proteinExistence type="predicted"/>
<dbReference type="EMBL" id="GBXM01029012">
    <property type="protein sequence ID" value="JAH79565.1"/>
    <property type="molecule type" value="Transcribed_RNA"/>
</dbReference>
<feature type="signal peptide" evidence="1">
    <location>
        <begin position="1"/>
        <end position="18"/>
    </location>
</feature>
<name>A0A0E9VQA0_ANGAN</name>
<reference evidence="2" key="1">
    <citation type="submission" date="2014-11" db="EMBL/GenBank/DDBJ databases">
        <authorList>
            <person name="Amaro Gonzalez C."/>
        </authorList>
    </citation>
    <scope>NUCLEOTIDE SEQUENCE</scope>
</reference>
<dbReference type="AlphaFoldDB" id="A0A0E9VQA0"/>
<organism evidence="2">
    <name type="scientific">Anguilla anguilla</name>
    <name type="common">European freshwater eel</name>
    <name type="synonym">Muraena anguilla</name>
    <dbReference type="NCBI Taxonomy" id="7936"/>
    <lineage>
        <taxon>Eukaryota</taxon>
        <taxon>Metazoa</taxon>
        <taxon>Chordata</taxon>
        <taxon>Craniata</taxon>
        <taxon>Vertebrata</taxon>
        <taxon>Euteleostomi</taxon>
        <taxon>Actinopterygii</taxon>
        <taxon>Neopterygii</taxon>
        <taxon>Teleostei</taxon>
        <taxon>Anguilliformes</taxon>
        <taxon>Anguillidae</taxon>
        <taxon>Anguilla</taxon>
    </lineage>
</organism>
<accession>A0A0E9VQA0</accession>
<sequence>MGILAYFHIIVWFQQMFSQFPDVLQYACGQNTQQLESLCPLHL</sequence>
<evidence type="ECO:0000313" key="2">
    <source>
        <dbReference type="EMBL" id="JAH79565.1"/>
    </source>
</evidence>
<reference evidence="2" key="2">
    <citation type="journal article" date="2015" name="Fish Shellfish Immunol.">
        <title>Early steps in the European eel (Anguilla anguilla)-Vibrio vulnificus interaction in the gills: Role of the RtxA13 toxin.</title>
        <authorList>
            <person name="Callol A."/>
            <person name="Pajuelo D."/>
            <person name="Ebbesson L."/>
            <person name="Teles M."/>
            <person name="MacKenzie S."/>
            <person name="Amaro C."/>
        </authorList>
    </citation>
    <scope>NUCLEOTIDE SEQUENCE</scope>
</reference>